<gene>
    <name evidence="3" type="ORF">ACFFV7_46225</name>
</gene>
<dbReference type="RefSeq" id="WP_189647683.1">
    <property type="nucleotide sequence ID" value="NZ_BMRC01000005.1"/>
</dbReference>
<dbReference type="SUPFAM" id="SSF89372">
    <property type="entry name" value="Fucose-specific lectin"/>
    <property type="match status" value="1"/>
</dbReference>
<dbReference type="EMBL" id="JBHMEI010000078">
    <property type="protein sequence ID" value="MFB9208648.1"/>
    <property type="molecule type" value="Genomic_DNA"/>
</dbReference>
<sequence length="449" mass="50537">MPEESTSQDPARAEADALAAGQAISYSVSDEEAQRISREYLDKARREFEEQTAKLPHADQDRARQIEMELNANGMQVYVNPRWWGFEIVLNAAAAAAAAEISELVGDIASRFLPRPIGRLVELSFQIRSLIIQAIGRHHGCRLVSPWFAPGMLLPISLAPRQDTSLWWTAMDTSHRWSDNERFPGHLSRSNPALAEFRGRLYAVHRGDRDENLWWTAYDPGNNEGWSDNVAFPNHRSADGPALAVYNNFLYCVHRGGGNDRGLWWTRFDGNRWSPDTPMRGASSRGPALATFNNRLYCAYRDANSDQMWWTSFDGSRWSDDQPFGSHFTASNPALAVYGGVLYCVFRGGGNDQHLWWTQFRDTGWVPATRLPAHRSAEGPALAVFNNRLYCVHRGSGDQSLWWTSFNGSSWTPDIRLPGHLSAQGPAIVSYREPEGTEDQLFCVHRGHG</sequence>
<dbReference type="PANTHER" id="PTHR24412">
    <property type="entry name" value="KELCH PROTEIN"/>
    <property type="match status" value="1"/>
</dbReference>
<proteinExistence type="predicted"/>
<keyword evidence="4" id="KW-1185">Reference proteome</keyword>
<keyword evidence="1" id="KW-0880">Kelch repeat</keyword>
<reference evidence="3 4" key="1">
    <citation type="submission" date="2024-09" db="EMBL/GenBank/DDBJ databases">
        <authorList>
            <person name="Sun Q."/>
            <person name="Mori K."/>
        </authorList>
    </citation>
    <scope>NUCLEOTIDE SEQUENCE [LARGE SCALE GENOMIC DNA]</scope>
    <source>
        <strain evidence="3 4">CCM 3426</strain>
    </source>
</reference>
<keyword evidence="2" id="KW-0677">Repeat</keyword>
<protein>
    <submittedName>
        <fullName evidence="3">Uncharacterized protein</fullName>
    </submittedName>
</protein>
<dbReference type="PANTHER" id="PTHR24412:SF489">
    <property type="entry name" value="RING FINGER DOMAIN AND KELCH REPEAT-CONTAINING PROTEIN DDB_G0271372"/>
    <property type="match status" value="1"/>
</dbReference>
<evidence type="ECO:0000313" key="3">
    <source>
        <dbReference type="EMBL" id="MFB9208648.1"/>
    </source>
</evidence>
<dbReference type="Proteomes" id="UP001589647">
    <property type="component" value="Unassembled WGS sequence"/>
</dbReference>
<organism evidence="3 4">
    <name type="scientific">Nonomuraea spiralis</name>
    <dbReference type="NCBI Taxonomy" id="46182"/>
    <lineage>
        <taxon>Bacteria</taxon>
        <taxon>Bacillati</taxon>
        <taxon>Actinomycetota</taxon>
        <taxon>Actinomycetes</taxon>
        <taxon>Streptosporangiales</taxon>
        <taxon>Streptosporangiaceae</taxon>
        <taxon>Nonomuraea</taxon>
    </lineage>
</organism>
<accession>A0ABV5IVT5</accession>
<evidence type="ECO:0000256" key="2">
    <source>
        <dbReference type="ARBA" id="ARBA00022737"/>
    </source>
</evidence>
<evidence type="ECO:0000313" key="4">
    <source>
        <dbReference type="Proteomes" id="UP001589647"/>
    </source>
</evidence>
<evidence type="ECO:0000256" key="1">
    <source>
        <dbReference type="ARBA" id="ARBA00022441"/>
    </source>
</evidence>
<dbReference type="Gene3D" id="2.120.10.70">
    <property type="entry name" value="Fucose-specific lectin"/>
    <property type="match status" value="1"/>
</dbReference>
<comment type="caution">
    <text evidence="3">The sequence shown here is derived from an EMBL/GenBank/DDBJ whole genome shotgun (WGS) entry which is preliminary data.</text>
</comment>
<name>A0ABV5IVT5_9ACTN</name>